<dbReference type="InterPro" id="IPR029441">
    <property type="entry name" value="Cass2"/>
</dbReference>
<keyword evidence="3" id="KW-0804">Transcription</keyword>
<name>A0A917FIM5_9BACL</name>
<reference evidence="5" key="1">
    <citation type="journal article" date="2014" name="Int. J. Syst. Evol. Microbiol.">
        <title>Complete genome sequence of Corynebacterium casei LMG S-19264T (=DSM 44701T), isolated from a smear-ripened cheese.</title>
        <authorList>
            <consortium name="US DOE Joint Genome Institute (JGI-PGF)"/>
            <person name="Walter F."/>
            <person name="Albersmeier A."/>
            <person name="Kalinowski J."/>
            <person name="Ruckert C."/>
        </authorList>
    </citation>
    <scope>NUCLEOTIDE SEQUENCE</scope>
    <source>
        <strain evidence="5">CGMCC 1.16134</strain>
    </source>
</reference>
<dbReference type="Pfam" id="PF12833">
    <property type="entry name" value="HTH_18"/>
    <property type="match status" value="1"/>
</dbReference>
<dbReference type="SUPFAM" id="SSF46689">
    <property type="entry name" value="Homeodomain-like"/>
    <property type="match status" value="2"/>
</dbReference>
<dbReference type="RefSeq" id="WP_189026794.1">
    <property type="nucleotide sequence ID" value="NZ_BMKR01000012.1"/>
</dbReference>
<evidence type="ECO:0000313" key="5">
    <source>
        <dbReference type="EMBL" id="GGF84313.1"/>
    </source>
</evidence>
<dbReference type="InterPro" id="IPR010499">
    <property type="entry name" value="AraC_E-bd"/>
</dbReference>
<dbReference type="GO" id="GO:0003700">
    <property type="term" value="F:DNA-binding transcription factor activity"/>
    <property type="evidence" value="ECO:0007669"/>
    <property type="project" value="InterPro"/>
</dbReference>
<reference evidence="5" key="2">
    <citation type="submission" date="2020-09" db="EMBL/GenBank/DDBJ databases">
        <authorList>
            <person name="Sun Q."/>
            <person name="Zhou Y."/>
        </authorList>
    </citation>
    <scope>NUCLEOTIDE SEQUENCE</scope>
    <source>
        <strain evidence="5">CGMCC 1.16134</strain>
    </source>
</reference>
<sequence length="288" mass="33418">MDYYNRIQLALNYIEQHLHDALNIRDIAAQAHFSPFHFQRLFLAISGFSVHEYIRKRRLTEAADQLRHSNDSVLQVSLSFQYQSQEAFTRAFQSYTGLTPGKFRHTITDFTGQSRMDFLHLKSQSKGALHMNLPVMVQLNRTSIIGWEYPTNLNQDTHYQEIPGFYDDFGRNGRFMHIDGKTAPGMSYGIACRFQENGDFSFIIGEQVDENATPGEGYVRFEIPEGNYAEFKAFGGTELVQQTRDYIYGTWLPESNYERREGPDFEITDVLRSTFPNDQRVKIYIPVD</sequence>
<evidence type="ECO:0000256" key="3">
    <source>
        <dbReference type="ARBA" id="ARBA00023163"/>
    </source>
</evidence>
<dbReference type="PANTHER" id="PTHR47504">
    <property type="entry name" value="RIGHT ORIGIN-BINDING PROTEIN"/>
    <property type="match status" value="1"/>
</dbReference>
<evidence type="ECO:0000313" key="6">
    <source>
        <dbReference type="Proteomes" id="UP000637643"/>
    </source>
</evidence>
<dbReference type="PROSITE" id="PS00041">
    <property type="entry name" value="HTH_ARAC_FAMILY_1"/>
    <property type="match status" value="1"/>
</dbReference>
<dbReference type="InterPro" id="IPR050959">
    <property type="entry name" value="MarA-like"/>
</dbReference>
<dbReference type="Pfam" id="PF14526">
    <property type="entry name" value="Cass2"/>
    <property type="match status" value="1"/>
</dbReference>
<dbReference type="PANTHER" id="PTHR47504:SF5">
    <property type="entry name" value="RIGHT ORIGIN-BINDING PROTEIN"/>
    <property type="match status" value="1"/>
</dbReference>
<dbReference type="Gene3D" id="3.20.80.10">
    <property type="entry name" value="Regulatory factor, effector binding domain"/>
    <property type="match status" value="1"/>
</dbReference>
<evidence type="ECO:0000259" key="4">
    <source>
        <dbReference type="PROSITE" id="PS01124"/>
    </source>
</evidence>
<dbReference type="GO" id="GO:0043565">
    <property type="term" value="F:sequence-specific DNA binding"/>
    <property type="evidence" value="ECO:0007669"/>
    <property type="project" value="InterPro"/>
</dbReference>
<keyword evidence="6" id="KW-1185">Reference proteome</keyword>
<dbReference type="Proteomes" id="UP000637643">
    <property type="component" value="Unassembled WGS sequence"/>
</dbReference>
<accession>A0A917FIM5</accession>
<gene>
    <name evidence="5" type="ORF">GCM10010912_31900</name>
</gene>
<organism evidence="5 6">
    <name type="scientific">Paenibacillus albidus</name>
    <dbReference type="NCBI Taxonomy" id="2041023"/>
    <lineage>
        <taxon>Bacteria</taxon>
        <taxon>Bacillati</taxon>
        <taxon>Bacillota</taxon>
        <taxon>Bacilli</taxon>
        <taxon>Bacillales</taxon>
        <taxon>Paenibacillaceae</taxon>
        <taxon>Paenibacillus</taxon>
    </lineage>
</organism>
<feature type="domain" description="HTH araC/xylS-type" evidence="4">
    <location>
        <begin position="8"/>
        <end position="106"/>
    </location>
</feature>
<comment type="caution">
    <text evidence="5">The sequence shown here is derived from an EMBL/GenBank/DDBJ whole genome shotgun (WGS) entry which is preliminary data.</text>
</comment>
<proteinExistence type="predicted"/>
<keyword evidence="2" id="KW-0238">DNA-binding</keyword>
<dbReference type="InterPro" id="IPR009057">
    <property type="entry name" value="Homeodomain-like_sf"/>
</dbReference>
<dbReference type="InterPro" id="IPR018062">
    <property type="entry name" value="HTH_AraC-typ_CS"/>
</dbReference>
<evidence type="ECO:0000256" key="1">
    <source>
        <dbReference type="ARBA" id="ARBA00023015"/>
    </source>
</evidence>
<dbReference type="Gene3D" id="1.10.10.60">
    <property type="entry name" value="Homeodomain-like"/>
    <property type="match status" value="2"/>
</dbReference>
<dbReference type="InterPro" id="IPR018060">
    <property type="entry name" value="HTH_AraC"/>
</dbReference>
<dbReference type="SUPFAM" id="SSF55136">
    <property type="entry name" value="Probable bacterial effector-binding domain"/>
    <property type="match status" value="1"/>
</dbReference>
<dbReference type="PROSITE" id="PS01124">
    <property type="entry name" value="HTH_ARAC_FAMILY_2"/>
    <property type="match status" value="1"/>
</dbReference>
<protein>
    <submittedName>
        <fullName evidence="5">AraC family transcriptional regulator</fullName>
    </submittedName>
</protein>
<dbReference type="SMART" id="SM00871">
    <property type="entry name" value="AraC_E_bind"/>
    <property type="match status" value="1"/>
</dbReference>
<keyword evidence="1" id="KW-0805">Transcription regulation</keyword>
<evidence type="ECO:0000256" key="2">
    <source>
        <dbReference type="ARBA" id="ARBA00023125"/>
    </source>
</evidence>
<dbReference type="EMBL" id="BMKR01000012">
    <property type="protein sequence ID" value="GGF84313.1"/>
    <property type="molecule type" value="Genomic_DNA"/>
</dbReference>
<dbReference type="SMART" id="SM00342">
    <property type="entry name" value="HTH_ARAC"/>
    <property type="match status" value="1"/>
</dbReference>
<dbReference type="InterPro" id="IPR011256">
    <property type="entry name" value="Reg_factor_effector_dom_sf"/>
</dbReference>
<dbReference type="AlphaFoldDB" id="A0A917FIM5"/>